<evidence type="ECO:0000313" key="1">
    <source>
        <dbReference type="EMBL" id="KAK4233058.1"/>
    </source>
</evidence>
<keyword evidence="2" id="KW-1185">Reference proteome</keyword>
<evidence type="ECO:0000313" key="2">
    <source>
        <dbReference type="Proteomes" id="UP001303760"/>
    </source>
</evidence>
<gene>
    <name evidence="1" type="ORF">C8A03DRAFT_39261</name>
</gene>
<accession>A0AAN7H685</accession>
<protein>
    <submittedName>
        <fullName evidence="1">Uncharacterized protein</fullName>
    </submittedName>
</protein>
<organism evidence="1 2">
    <name type="scientific">Achaetomium macrosporum</name>
    <dbReference type="NCBI Taxonomy" id="79813"/>
    <lineage>
        <taxon>Eukaryota</taxon>
        <taxon>Fungi</taxon>
        <taxon>Dikarya</taxon>
        <taxon>Ascomycota</taxon>
        <taxon>Pezizomycotina</taxon>
        <taxon>Sordariomycetes</taxon>
        <taxon>Sordariomycetidae</taxon>
        <taxon>Sordariales</taxon>
        <taxon>Chaetomiaceae</taxon>
        <taxon>Achaetomium</taxon>
    </lineage>
</organism>
<reference evidence="1" key="2">
    <citation type="submission" date="2023-05" db="EMBL/GenBank/DDBJ databases">
        <authorList>
            <consortium name="Lawrence Berkeley National Laboratory"/>
            <person name="Steindorff A."/>
            <person name="Hensen N."/>
            <person name="Bonometti L."/>
            <person name="Westerberg I."/>
            <person name="Brannstrom I.O."/>
            <person name="Guillou S."/>
            <person name="Cros-Aarteil S."/>
            <person name="Calhoun S."/>
            <person name="Haridas S."/>
            <person name="Kuo A."/>
            <person name="Mondo S."/>
            <person name="Pangilinan J."/>
            <person name="Riley R."/>
            <person name="Labutti K."/>
            <person name="Andreopoulos B."/>
            <person name="Lipzen A."/>
            <person name="Chen C."/>
            <person name="Yanf M."/>
            <person name="Daum C."/>
            <person name="Ng V."/>
            <person name="Clum A."/>
            <person name="Ohm R."/>
            <person name="Martin F."/>
            <person name="Silar P."/>
            <person name="Natvig D."/>
            <person name="Lalanne C."/>
            <person name="Gautier V."/>
            <person name="Ament-Velasquez S.L."/>
            <person name="Kruys A."/>
            <person name="Hutchinson M.I."/>
            <person name="Powell A.J."/>
            <person name="Barry K."/>
            <person name="Miller A.N."/>
            <person name="Grigoriev I.V."/>
            <person name="Debuchy R."/>
            <person name="Gladieux P."/>
            <person name="Thoren M.H."/>
            <person name="Johannesson H."/>
        </authorList>
    </citation>
    <scope>NUCLEOTIDE SEQUENCE</scope>
    <source>
        <strain evidence="1">CBS 532.94</strain>
    </source>
</reference>
<sequence length="86" mass="9744">MQAGLEGYAEVGAVHEPTNLTDYYWDRQYDANPASAEYSQFLAKQYPDARAAKILLGVKFNGLSLDQIVYFGLFMQVASKRELKFN</sequence>
<reference evidence="1" key="1">
    <citation type="journal article" date="2023" name="Mol. Phylogenet. Evol.">
        <title>Genome-scale phylogeny and comparative genomics of the fungal order Sordariales.</title>
        <authorList>
            <person name="Hensen N."/>
            <person name="Bonometti L."/>
            <person name="Westerberg I."/>
            <person name="Brannstrom I.O."/>
            <person name="Guillou S."/>
            <person name="Cros-Aarteil S."/>
            <person name="Calhoun S."/>
            <person name="Haridas S."/>
            <person name="Kuo A."/>
            <person name="Mondo S."/>
            <person name="Pangilinan J."/>
            <person name="Riley R."/>
            <person name="LaButti K."/>
            <person name="Andreopoulos B."/>
            <person name="Lipzen A."/>
            <person name="Chen C."/>
            <person name="Yan M."/>
            <person name="Daum C."/>
            <person name="Ng V."/>
            <person name="Clum A."/>
            <person name="Steindorff A."/>
            <person name="Ohm R.A."/>
            <person name="Martin F."/>
            <person name="Silar P."/>
            <person name="Natvig D.O."/>
            <person name="Lalanne C."/>
            <person name="Gautier V."/>
            <person name="Ament-Velasquez S.L."/>
            <person name="Kruys A."/>
            <person name="Hutchinson M.I."/>
            <person name="Powell A.J."/>
            <person name="Barry K."/>
            <person name="Miller A.N."/>
            <person name="Grigoriev I.V."/>
            <person name="Debuchy R."/>
            <person name="Gladieux P."/>
            <person name="Hiltunen Thoren M."/>
            <person name="Johannesson H."/>
        </authorList>
    </citation>
    <scope>NUCLEOTIDE SEQUENCE</scope>
    <source>
        <strain evidence="1">CBS 532.94</strain>
    </source>
</reference>
<comment type="caution">
    <text evidence="1">The sequence shown here is derived from an EMBL/GenBank/DDBJ whole genome shotgun (WGS) entry which is preliminary data.</text>
</comment>
<name>A0AAN7H685_9PEZI</name>
<proteinExistence type="predicted"/>
<dbReference type="Proteomes" id="UP001303760">
    <property type="component" value="Unassembled WGS sequence"/>
</dbReference>
<dbReference type="AlphaFoldDB" id="A0AAN7H685"/>
<dbReference type="EMBL" id="MU860687">
    <property type="protein sequence ID" value="KAK4233058.1"/>
    <property type="molecule type" value="Genomic_DNA"/>
</dbReference>